<dbReference type="OrthoDB" id="273345at2759"/>
<proteinExistence type="predicted"/>
<comment type="caution">
    <text evidence="1">The sequence shown here is derived from an EMBL/GenBank/DDBJ whole genome shotgun (WGS) entry which is preliminary data.</text>
</comment>
<dbReference type="EMBL" id="CAMKVN010000700">
    <property type="protein sequence ID" value="CAI2170440.1"/>
    <property type="molecule type" value="Genomic_DNA"/>
</dbReference>
<keyword evidence="2" id="KW-1185">Reference proteome</keyword>
<protein>
    <submittedName>
        <fullName evidence="1">5134_t:CDS:1</fullName>
    </submittedName>
</protein>
<gene>
    <name evidence="1" type="ORF">FWILDA_LOCUS4584</name>
</gene>
<sequence>MAVACSMVKQPKKELKFQVSNDTNMFSLQFFCEIQDKKLCSKAKSSFEEAGRIITSTLILNSPIIINATFRNMEDPEVLGAAAPLRLMPMKDDDGIERLYPQALVKQFQLNSHPEFAPFDIIADFNSLVPYWFEGDPPITKKQIGFLELIIHELIHGLGFTSAWDDYFNEIPEAATPEIIGLTTEPGITDLNATMVFQGFQERAFDKYLIFLPNNKTSTSYANELNKFPNGSTFKNVDDFVNKFTASPQYLHTLNSTSALLENILADIIRYIPLSSLNEFLSKIYASLLATFRKLRLNCILYIASKLIDNINNGTREDIGLHILYVLLSITKAKSMTE</sequence>
<name>A0A9W4SIP7_9GLOM</name>
<evidence type="ECO:0000313" key="1">
    <source>
        <dbReference type="EMBL" id="CAI2170440.1"/>
    </source>
</evidence>
<evidence type="ECO:0000313" key="2">
    <source>
        <dbReference type="Proteomes" id="UP001153678"/>
    </source>
</evidence>
<reference evidence="1" key="1">
    <citation type="submission" date="2022-08" db="EMBL/GenBank/DDBJ databases">
        <authorList>
            <person name="Kallberg Y."/>
            <person name="Tangrot J."/>
            <person name="Rosling A."/>
        </authorList>
    </citation>
    <scope>NUCLEOTIDE SEQUENCE</scope>
    <source>
        <strain evidence="1">Wild A</strain>
    </source>
</reference>
<accession>A0A9W4SIP7</accession>
<organism evidence="1 2">
    <name type="scientific">Funneliformis geosporum</name>
    <dbReference type="NCBI Taxonomy" id="1117311"/>
    <lineage>
        <taxon>Eukaryota</taxon>
        <taxon>Fungi</taxon>
        <taxon>Fungi incertae sedis</taxon>
        <taxon>Mucoromycota</taxon>
        <taxon>Glomeromycotina</taxon>
        <taxon>Glomeromycetes</taxon>
        <taxon>Glomerales</taxon>
        <taxon>Glomeraceae</taxon>
        <taxon>Funneliformis</taxon>
    </lineage>
</organism>
<dbReference type="AlphaFoldDB" id="A0A9W4SIP7"/>
<dbReference type="Proteomes" id="UP001153678">
    <property type="component" value="Unassembled WGS sequence"/>
</dbReference>